<dbReference type="SUPFAM" id="SSF52954">
    <property type="entry name" value="Class II aaRS ABD-related"/>
    <property type="match status" value="1"/>
</dbReference>
<dbReference type="EMBL" id="BARU01020530">
    <property type="protein sequence ID" value="GAH50032.1"/>
    <property type="molecule type" value="Genomic_DNA"/>
</dbReference>
<name>X1FYH2_9ZZZZ</name>
<protein>
    <recommendedName>
        <fullName evidence="1">Brix domain-containing protein</fullName>
    </recommendedName>
</protein>
<evidence type="ECO:0000313" key="2">
    <source>
        <dbReference type="EMBL" id="GAH50032.1"/>
    </source>
</evidence>
<evidence type="ECO:0000259" key="1">
    <source>
        <dbReference type="PROSITE" id="PS50833"/>
    </source>
</evidence>
<dbReference type="InterPro" id="IPR007109">
    <property type="entry name" value="Brix"/>
</dbReference>
<comment type="caution">
    <text evidence="2">The sequence shown here is derived from an EMBL/GenBank/DDBJ whole genome shotgun (WGS) entry which is preliminary data.</text>
</comment>
<reference evidence="2" key="1">
    <citation type="journal article" date="2014" name="Front. Microbiol.">
        <title>High frequency of phylogenetically diverse reductive dehalogenase-homologous genes in deep subseafloor sedimentary metagenomes.</title>
        <authorList>
            <person name="Kawai M."/>
            <person name="Futagami T."/>
            <person name="Toyoda A."/>
            <person name="Takaki Y."/>
            <person name="Nishi S."/>
            <person name="Hori S."/>
            <person name="Arai W."/>
            <person name="Tsubouchi T."/>
            <person name="Morono Y."/>
            <person name="Uchiyama I."/>
            <person name="Ito T."/>
            <person name="Fujiyama A."/>
            <person name="Inagaki F."/>
            <person name="Takami H."/>
        </authorList>
    </citation>
    <scope>NUCLEOTIDE SEQUENCE</scope>
    <source>
        <strain evidence="2">Expedition CK06-06</strain>
    </source>
</reference>
<accession>X1FYH2</accession>
<organism evidence="2">
    <name type="scientific">marine sediment metagenome</name>
    <dbReference type="NCBI Taxonomy" id="412755"/>
    <lineage>
        <taxon>unclassified sequences</taxon>
        <taxon>metagenomes</taxon>
        <taxon>ecological metagenomes</taxon>
    </lineage>
</organism>
<dbReference type="Gene3D" id="3.40.50.10480">
    <property type="entry name" value="Probable brix-domain ribosomal biogenesis protein"/>
    <property type="match status" value="1"/>
</dbReference>
<dbReference type="GO" id="GO:0019843">
    <property type="term" value="F:rRNA binding"/>
    <property type="evidence" value="ECO:0007669"/>
    <property type="project" value="InterPro"/>
</dbReference>
<feature type="domain" description="Brix" evidence="1">
    <location>
        <begin position="2"/>
        <end position="86"/>
    </location>
</feature>
<gene>
    <name evidence="2" type="ORF">S03H2_33704</name>
</gene>
<dbReference type="GO" id="GO:0006364">
    <property type="term" value="P:rRNA processing"/>
    <property type="evidence" value="ECO:0007669"/>
    <property type="project" value="InterPro"/>
</dbReference>
<dbReference type="AlphaFoldDB" id="X1FYH2"/>
<dbReference type="PROSITE" id="PS50833">
    <property type="entry name" value="BRIX"/>
    <property type="match status" value="1"/>
</dbReference>
<sequence>MVKIGFTTSRSPAKKTRSFIHDIVSIVPQSSRVARGSATIVYTINAMKMKGYETAVIVHSVKGNPNFVRIYDLTNKPKELPFAIKN</sequence>
<proteinExistence type="predicted"/>